<evidence type="ECO:0000259" key="6">
    <source>
        <dbReference type="Pfam" id="PF11329"/>
    </source>
</evidence>
<dbReference type="InterPro" id="IPR037018">
    <property type="entry name" value="GH65_N"/>
</dbReference>
<dbReference type="InterPro" id="IPR037824">
    <property type="entry name" value="GH94N_2_NdvB"/>
</dbReference>
<dbReference type="InterPro" id="IPR012341">
    <property type="entry name" value="6hp_glycosidase-like_sf"/>
</dbReference>
<feature type="transmembrane region" description="Helical" evidence="3">
    <location>
        <begin position="979"/>
        <end position="998"/>
    </location>
</feature>
<dbReference type="GO" id="GO:0005975">
    <property type="term" value="P:carbohydrate metabolic process"/>
    <property type="evidence" value="ECO:0007669"/>
    <property type="project" value="InterPro"/>
</dbReference>
<organism evidence="8 9">
    <name type="scientific">candidate division WWE3 bacterium GW2011_GWB1_41_6</name>
    <dbReference type="NCBI Taxonomy" id="1619112"/>
    <lineage>
        <taxon>Bacteria</taxon>
        <taxon>Katanobacteria</taxon>
    </lineage>
</organism>
<dbReference type="InterPro" id="IPR010383">
    <property type="entry name" value="Glyco_hydrolase_94_b-supersand"/>
</dbReference>
<dbReference type="Pfam" id="PF06165">
    <property type="entry name" value="GH94_b-supersand"/>
    <property type="match status" value="2"/>
</dbReference>
<dbReference type="Gene3D" id="2.60.420.10">
    <property type="entry name" value="Maltose phosphorylase, domain 3"/>
    <property type="match status" value="1"/>
</dbReference>
<dbReference type="Gene3D" id="1.50.10.10">
    <property type="match status" value="1"/>
</dbReference>
<keyword evidence="2 8" id="KW-0808">Transferase</keyword>
<dbReference type="GO" id="GO:0030246">
    <property type="term" value="F:carbohydrate binding"/>
    <property type="evidence" value="ECO:0007669"/>
    <property type="project" value="InterPro"/>
</dbReference>
<dbReference type="SMART" id="SM01068">
    <property type="entry name" value="CBM_X"/>
    <property type="match status" value="2"/>
</dbReference>
<feature type="transmembrane region" description="Helical" evidence="3">
    <location>
        <begin position="420"/>
        <end position="441"/>
    </location>
</feature>
<feature type="transmembrane region" description="Helical" evidence="3">
    <location>
        <begin position="952"/>
        <end position="972"/>
    </location>
</feature>
<dbReference type="EMBL" id="LCBS01000006">
    <property type="protein sequence ID" value="KKS17163.1"/>
    <property type="molecule type" value="Genomic_DNA"/>
</dbReference>
<keyword evidence="3" id="KW-1133">Transmembrane helix</keyword>
<dbReference type="Pfam" id="PF17167">
    <property type="entry name" value="Glyco_hydro_94"/>
    <property type="match status" value="1"/>
</dbReference>
<dbReference type="InterPro" id="IPR037820">
    <property type="entry name" value="GH94N_NdvB"/>
</dbReference>
<dbReference type="InterPro" id="IPR019282">
    <property type="entry name" value="Glycoamylase-like_cons_dom"/>
</dbReference>
<sequence length="2830" mass="322415">MVELSRLKSGFFTHIDYKLNTSDTPIRADIYGKDALKEHARKMGHSDRVQTNLRSAYPLPKRLWENQQRLTFIHKKFSESQAADKTILPPSAEWLVENFYLIQDQIRQSKADLSSGFYKRLPKLVAGPHKDDPRIYGIAMEIIAHTDSHLDRDTLLTFLNEYQRVAALNSAELWAFPIMLRLSLIENLRRLMDQAQITMLKRHSAKELSDRIISEQNNNGKQRAVKVLSKYFPPDKQMDPAFTIYIVQRLREADPVALNLINWVEERVSEHDINLEEFIRVETHQRTLNRSSVGNVVNSLRMLSFMNWSSFFEDTSPVDKILRLDPSGVYTKMDFSTRDRYRHVVETLSKFSIYSEQEIARRALRLAGMWSDEHPAERDRRQAHIGYYIISGGLEKLRQRVNYEPYPLQRIVDWIKAHPFNAYIGIVGIVFASALFGTLLISDIIFPTFSHQLAALLLLAFPLSSPSISLVNWVFTSLLPPSPPPKIALDEHIPDSAKTIIAIPCLISDTLGIKKLLEHLEKRYLSNKETNLYFALLSDFSDAPEESMPDDERLMKNITAGIKKLNKTHAQPGEDIFYLFHRKRVYNEREGVWLGWERKRGKVIEFNRFLTGSSETTYSISTGNPDLPGRIKYVISLDADTELPMNTARKLIGTMLHPLNKPVIDPDRKIVIDGYGIIQPRVDTSAPSAARSLFSQIFTRESGLDPYSSAISNIYQDLLGDGIFIGKAIYDVEAFKEIVQERFPENTLLSHDLLEGEYARTGLTTDVELLEDFPSGYNIFVHRMHRWVRGDWQTADWVSPIVPDAKGNGAVNPLPYSSRWKFFDNLRRSLVQPGIVALLIAGWTLLPGDPLFWTTVASLSLLFSLIEGFLNAIAFHPPGESRAGYLWVVGRETKQTILHALLLITLLPHQAYMNVHAIVQVFYRRIFSKKGLLEWTTHAETEQGRSMSITDYVYFMWISILLPIVLVGLLLVYKPLSLYSALPLTTLWLLAPAVAYVISQPIRLRPEPASEEADVELHKISARIWRFFEDYVQSEDNYLPPDNFQEVPKEVIAHRTSPTNIGLYLLSLISAYDLGLIGSEEFTGRLENTIRTLSKLPKHQGHLFNWYHTQTLEPFSMYVSTVDSGNLAATLLTVKEACADIPTDTRYRQKIVKGLLVILNILEELEVPEELSENVALFNDTIVNLSKQVLITDESVNIIKEAFAKLNVLKSEPDGEIAHWVNKANRLIVELENKPENFRNTLKVLGKRCQTMAESMDFTFLIEKNRGIFSIGYNLNLHKQDDSYYDLLATEARIASYFAISQRQIDPRHWFKLSRPLTRISNKLTLLSWGGSMFEYLMPSLLIKDYENTLLYQSIEASVEKQIDRARKRELPWGVSESGFFAFDFQFNYQYKLFGISELGLKSDLGGESVVAPYATFLALSIKPKEAWKNLSILRDMGMTGKYGFYEAIDFTPYRLSKGKGFGIVQSYMAHHQGMSLAAINNYINNDILRERFHRDPAIASAELILQEKIPRHAPALETPDRKLFFRRKTDIKEEPVIYRMFNTPNTSVPHTQVLSNGQYTVVFSNAGGNYSKYNDISVTRYRADPTLDNQGMFFYIKDMNSGQFWSSTYQPVLRQPADYTVYFYPHKVETSRKDDGIETKTETFVSPERNVEIRKITLTNLSKVPKRLEVTSYAEVALNGHRADASHPAFSKMFVESDYEEHSKVLLFRRRPRSADEDSNYVFHMLTSANPDIKPDEFETDRLKFLGRGGTVLNPQALSKPLSDTVGHTLDPVMSIRSYIILEPDSSENLYFVTGIAPSREEALVIASEYDTEREINRTADLARIYSQIQLQHLGVSPEEDALFQKLGSRVLFPETPLMARNTITVQNKLGQSGLFPLGISGDLPIVLVKVRKKEGLDLVKQLLLAHEYFRMRNFMFDLVILSDEPVTYTDQMYQTVQYLIETSLSRPWTDVPGGIFLRRSEQVTPEERTLLHTTAKVVLDSDLGSLTEHMQYTARPDETTSLQIRDRREVETQGRLKDPSTLPVQEELRSLEYGTALGGFDAANKEFVINLNEDTVTPMPWSNVISNTDFGTVVTESGLGYSWNFNSQLNKLTPWSNDPVSDDSGEIIYLRDEESGELWTPTPQPLRDKEPYIIRHGRGYTVYEHTSRGIIQTLKVYIPEKHPVKIMKLRLHNTSSYKRTVSATLFTEWVLGTSSGETGPYIVTKFLRDEGILFARNIYTEDFKEQMAFIGSTARILWASGDRKEFLGRNGSKKFPKALAEGTASQLIGYFGSRLDPCGVIQTKLDLESGEEKEIVFFLGQTASEEDAVNLIKYYTGSGEEDTTKDFWTETLDRIQISTPDRSFDLLVNDWLLYQVFSCRYRARGAFYQAGGAYGFRDQLQDVMALALTNPDITKEHIIRAAGHQFREGDVQHWWHPPTNKGVRTRISDDLLWLPYAAEYYIRVTGDKNILDEMAPFLQMPVLKPEEHELYGEPELSEELGSLYVHCIKAIDYSLKFGEHGLPLMGTGDWNDGMNKVGEEGKGESVWLGWFLYSVLSSFIPICKDKGDREKAGEYKQTAEKLKEVLNTAGWDGRWFKRAYFDNGKAIGTKDNDECIIDSISQSWSVISGAGDPEKQKSALRAAEELLVKDEEKLLLLLAPPFDKSEPTPGYIQGYPPGIRENGGQYTHGVVWMVLANAMKGNGGRAFELFQMLNPIQHSLNQQAIEKYKTEPYIMAADVYNNPQHIGRGGWSWYTGSAGWMYRTAIENILGLKVDGSFFSLEPNIPGDWNEYKITYRYGKSVYNIQVLNPLKNGSKVSDLVLDGTKTVDKKVPLKDDGSTHEVVVILG</sequence>
<feature type="domain" description="Glycosyl hydrolase 94 supersandwich" evidence="4">
    <location>
        <begin position="2047"/>
        <end position="2318"/>
    </location>
</feature>
<keyword evidence="1" id="KW-0328">Glycosyltransferase</keyword>
<evidence type="ECO:0000259" key="7">
    <source>
        <dbReference type="Pfam" id="PF17167"/>
    </source>
</evidence>
<evidence type="ECO:0000259" key="4">
    <source>
        <dbReference type="Pfam" id="PF06165"/>
    </source>
</evidence>
<feature type="domain" description="Glycosyl hydrolase 94 supersandwich" evidence="4">
    <location>
        <begin position="1538"/>
        <end position="1813"/>
    </location>
</feature>
<feature type="domain" description="DUF3131" evidence="6">
    <location>
        <begin position="1055"/>
        <end position="1117"/>
    </location>
</feature>
<gene>
    <name evidence="8" type="ORF">UU72_C0006G0012</name>
</gene>
<evidence type="ECO:0000256" key="2">
    <source>
        <dbReference type="ARBA" id="ARBA00022679"/>
    </source>
</evidence>
<dbReference type="InterPro" id="IPR021478">
    <property type="entry name" value="DUF3131"/>
</dbReference>
<dbReference type="InterPro" id="IPR008928">
    <property type="entry name" value="6-hairpin_glycosidase_sf"/>
</dbReference>
<protein>
    <submittedName>
        <fullName evidence="8">Glycosyltransferase 36</fullName>
    </submittedName>
</protein>
<feature type="transmembrane region" description="Helical" evidence="3">
    <location>
        <begin position="453"/>
        <end position="476"/>
    </location>
</feature>
<evidence type="ECO:0000256" key="1">
    <source>
        <dbReference type="ARBA" id="ARBA00022676"/>
    </source>
</evidence>
<dbReference type="GO" id="GO:0016757">
    <property type="term" value="F:glycosyltransferase activity"/>
    <property type="evidence" value="ECO:0007669"/>
    <property type="project" value="UniProtKB-KW"/>
</dbReference>
<comment type="caution">
    <text evidence="8">The sequence shown here is derived from an EMBL/GenBank/DDBJ whole genome shotgun (WGS) entry which is preliminary data.</text>
</comment>
<keyword evidence="3" id="KW-0812">Transmembrane</keyword>
<evidence type="ECO:0000313" key="9">
    <source>
        <dbReference type="Proteomes" id="UP000034163"/>
    </source>
</evidence>
<keyword evidence="3" id="KW-0472">Membrane</keyword>
<evidence type="ECO:0000313" key="8">
    <source>
        <dbReference type="EMBL" id="KKS17163.1"/>
    </source>
</evidence>
<accession>A0A0G0ZVR1</accession>
<dbReference type="InterPro" id="IPR052047">
    <property type="entry name" value="GH94_Enzymes"/>
</dbReference>
<proteinExistence type="predicted"/>
<feature type="transmembrane region" description="Helical" evidence="3">
    <location>
        <begin position="896"/>
        <end position="923"/>
    </location>
</feature>
<dbReference type="SUPFAM" id="SSF48208">
    <property type="entry name" value="Six-hairpin glycosidases"/>
    <property type="match status" value="1"/>
</dbReference>
<evidence type="ECO:0000256" key="3">
    <source>
        <dbReference type="SAM" id="Phobius"/>
    </source>
</evidence>
<feature type="domain" description="Glycoamylase-like" evidence="5">
    <location>
        <begin position="1284"/>
        <end position="1496"/>
    </location>
</feature>
<name>A0A0G0ZVR1_UNCKA</name>
<dbReference type="PANTHER" id="PTHR37469">
    <property type="entry name" value="CELLOBIONIC ACID PHOSPHORYLASE-RELATED"/>
    <property type="match status" value="1"/>
</dbReference>
<dbReference type="Gene3D" id="1.50.10.140">
    <property type="match status" value="1"/>
</dbReference>
<dbReference type="PATRIC" id="fig|1619112.3.peg.329"/>
<dbReference type="Gene3D" id="2.70.98.40">
    <property type="entry name" value="Glycoside hydrolase, family 65, N-terminal domain"/>
    <property type="match status" value="2"/>
</dbReference>
<dbReference type="InterPro" id="IPR033432">
    <property type="entry name" value="GH94_catalytic"/>
</dbReference>
<dbReference type="SUPFAM" id="SSF74650">
    <property type="entry name" value="Galactose mutarotase-like"/>
    <property type="match status" value="2"/>
</dbReference>
<dbReference type="Pfam" id="PF11329">
    <property type="entry name" value="DUF3131"/>
    <property type="match status" value="1"/>
</dbReference>
<dbReference type="Proteomes" id="UP000034163">
    <property type="component" value="Unassembled WGS sequence"/>
</dbReference>
<dbReference type="CDD" id="cd11753">
    <property type="entry name" value="GH94N_ChvB_NdvB_2_like"/>
    <property type="match status" value="1"/>
</dbReference>
<reference evidence="8 9" key="1">
    <citation type="journal article" date="2015" name="Nature">
        <title>rRNA introns, odd ribosomes, and small enigmatic genomes across a large radiation of phyla.</title>
        <authorList>
            <person name="Brown C.T."/>
            <person name="Hug L.A."/>
            <person name="Thomas B.C."/>
            <person name="Sharon I."/>
            <person name="Castelle C.J."/>
            <person name="Singh A."/>
            <person name="Wilkins M.J."/>
            <person name="Williams K.H."/>
            <person name="Banfield J.F."/>
        </authorList>
    </citation>
    <scope>NUCLEOTIDE SEQUENCE [LARGE SCALE GENOMIC DNA]</scope>
</reference>
<dbReference type="CDD" id="cd11756">
    <property type="entry name" value="GH94N_ChvB_NdvB_1_like"/>
    <property type="match status" value="1"/>
</dbReference>
<evidence type="ECO:0000259" key="5">
    <source>
        <dbReference type="Pfam" id="PF10091"/>
    </source>
</evidence>
<dbReference type="PANTHER" id="PTHR37469:SF2">
    <property type="entry name" value="CELLOBIONIC ACID PHOSPHORYLASE"/>
    <property type="match status" value="1"/>
</dbReference>
<dbReference type="Pfam" id="PF10091">
    <property type="entry name" value="Glycoamylase"/>
    <property type="match status" value="1"/>
</dbReference>
<dbReference type="InterPro" id="IPR011013">
    <property type="entry name" value="Gal_mutarotase_sf_dom"/>
</dbReference>
<feature type="domain" description="Glycosyl hydrolase 94 catalytic" evidence="7">
    <location>
        <begin position="2329"/>
        <end position="2753"/>
    </location>
</feature>
<feature type="transmembrane region" description="Helical" evidence="3">
    <location>
        <begin position="852"/>
        <end position="875"/>
    </location>
</feature>